<protein>
    <recommendedName>
        <fullName evidence="2">Lipocalin-like domain-containing protein</fullName>
    </recommendedName>
</protein>
<keyword evidence="4" id="KW-1185">Reference proteome</keyword>
<evidence type="ECO:0000256" key="1">
    <source>
        <dbReference type="SAM" id="SignalP"/>
    </source>
</evidence>
<dbReference type="InterPro" id="IPR024311">
    <property type="entry name" value="Lipocalin-like"/>
</dbReference>
<dbReference type="EMBL" id="CP001681">
    <property type="protein sequence ID" value="ACU02980.1"/>
    <property type="molecule type" value="Genomic_DNA"/>
</dbReference>
<feature type="chain" id="PRO_5002974580" description="Lipocalin-like domain-containing protein" evidence="1">
    <location>
        <begin position="21"/>
        <end position="264"/>
    </location>
</feature>
<name>C6Y1K4_PEDHD</name>
<organism evidence="3 4">
    <name type="scientific">Pedobacter heparinus (strain ATCC 13125 / DSM 2366 / CIP 104194 / JCM 7457 / NBRC 12017 / NCIMB 9290 / NRRL B-14731 / HIM 762-3)</name>
    <dbReference type="NCBI Taxonomy" id="485917"/>
    <lineage>
        <taxon>Bacteria</taxon>
        <taxon>Pseudomonadati</taxon>
        <taxon>Bacteroidota</taxon>
        <taxon>Sphingobacteriia</taxon>
        <taxon>Sphingobacteriales</taxon>
        <taxon>Sphingobacteriaceae</taxon>
        <taxon>Pedobacter</taxon>
    </lineage>
</organism>
<dbReference type="eggNOG" id="ENOG5033JQQ">
    <property type="taxonomic scope" value="Bacteria"/>
</dbReference>
<evidence type="ECO:0000313" key="3">
    <source>
        <dbReference type="EMBL" id="ACU02980.1"/>
    </source>
</evidence>
<dbReference type="STRING" id="485917.Phep_0758"/>
<dbReference type="Pfam" id="PF13648">
    <property type="entry name" value="Lipocalin_4"/>
    <property type="match status" value="1"/>
</dbReference>
<accession>C6Y1K4</accession>
<dbReference type="KEGG" id="phe:Phep_0758"/>
<feature type="domain" description="Lipocalin-like" evidence="2">
    <location>
        <begin position="145"/>
        <end position="238"/>
    </location>
</feature>
<feature type="signal peptide" evidence="1">
    <location>
        <begin position="1"/>
        <end position="20"/>
    </location>
</feature>
<proteinExistence type="predicted"/>
<dbReference type="Proteomes" id="UP000000852">
    <property type="component" value="Chromosome"/>
</dbReference>
<dbReference type="AlphaFoldDB" id="C6Y1K4"/>
<keyword evidence="1" id="KW-0732">Signal</keyword>
<dbReference type="RefSeq" id="WP_012780926.1">
    <property type="nucleotide sequence ID" value="NC_013061.1"/>
</dbReference>
<dbReference type="HOGENOM" id="CLU_1025923_0_0_10"/>
<reference evidence="3 4" key="1">
    <citation type="journal article" date="2009" name="Stand. Genomic Sci.">
        <title>Complete genome sequence of Pedobacter heparinus type strain (HIM 762-3).</title>
        <authorList>
            <person name="Han C."/>
            <person name="Spring S."/>
            <person name="Lapidus A."/>
            <person name="Del Rio T.G."/>
            <person name="Tice H."/>
            <person name="Copeland A."/>
            <person name="Cheng J.F."/>
            <person name="Lucas S."/>
            <person name="Chen F."/>
            <person name="Nolan M."/>
            <person name="Bruce D."/>
            <person name="Goodwin L."/>
            <person name="Pitluck S."/>
            <person name="Ivanova N."/>
            <person name="Mavromatis K."/>
            <person name="Mikhailova N."/>
            <person name="Pati A."/>
            <person name="Chen A."/>
            <person name="Palaniappan K."/>
            <person name="Land M."/>
            <person name="Hauser L."/>
            <person name="Chang Y.J."/>
            <person name="Jeffries C.C."/>
            <person name="Saunders E."/>
            <person name="Chertkov O."/>
            <person name="Brettin T."/>
            <person name="Goker M."/>
            <person name="Rohde M."/>
            <person name="Bristow J."/>
            <person name="Eisen J.A."/>
            <person name="Markowitz V."/>
            <person name="Hugenholtz P."/>
            <person name="Kyrpides N.C."/>
            <person name="Klenk H.P."/>
            <person name="Detter J.C."/>
        </authorList>
    </citation>
    <scope>NUCLEOTIDE SEQUENCE [LARGE SCALE GENOMIC DNA]</scope>
    <source>
        <strain evidence="4">ATCC 13125 / DSM 2366 / CIP 104194 / JCM 7457 / NBRC 12017 / NCIMB 9290 / NRRL B-14731 / HIM 762-3</strain>
    </source>
</reference>
<evidence type="ECO:0000313" key="4">
    <source>
        <dbReference type="Proteomes" id="UP000000852"/>
    </source>
</evidence>
<sequence>MKRAYYLITALALFATVVFNSCKKDAEPDPNQPKITLSSEKFLGKSGQELEVTVNVTSPNGLSALLITKGVNLKPDNTFGTAGVLKVAGTGSTLTYIFKYTLQPEEVDKLVGFNFRVEDSKGLASEKDFTLNTTVSAAQLLYSYKWNLKSKMWQKNPPIENITDCEKDDAFLFNRDRTMSVNYGTSACTFDGFNVYDGWSLSDDEKELTITYHALFNPAQITNDKYKVISLTKEKLVMSITYDLTAFGETDHELFVFTYESSGR</sequence>
<gene>
    <name evidence="3" type="ordered locus">Phep_0758</name>
</gene>
<evidence type="ECO:0000259" key="2">
    <source>
        <dbReference type="Pfam" id="PF13648"/>
    </source>
</evidence>
<dbReference type="OrthoDB" id="660882at2"/>